<dbReference type="SMART" id="SM00387">
    <property type="entry name" value="HATPase_c"/>
    <property type="match status" value="1"/>
</dbReference>
<evidence type="ECO:0000256" key="12">
    <source>
        <dbReference type="ARBA" id="ARBA00023012"/>
    </source>
</evidence>
<organism evidence="20 21">
    <name type="scientific">Gracilibacillus halotolerans</name>
    <dbReference type="NCBI Taxonomy" id="74386"/>
    <lineage>
        <taxon>Bacteria</taxon>
        <taxon>Bacillati</taxon>
        <taxon>Bacillota</taxon>
        <taxon>Bacilli</taxon>
        <taxon>Bacillales</taxon>
        <taxon>Bacillaceae</taxon>
        <taxon>Gracilibacillus</taxon>
    </lineage>
</organism>
<dbReference type="SMART" id="SM00304">
    <property type="entry name" value="HAMP"/>
    <property type="match status" value="1"/>
</dbReference>
<keyword evidence="9 20" id="KW-0418">Kinase</keyword>
<dbReference type="InterPro" id="IPR004358">
    <property type="entry name" value="Sig_transdc_His_kin-like_C"/>
</dbReference>
<evidence type="ECO:0000256" key="10">
    <source>
        <dbReference type="ARBA" id="ARBA00022840"/>
    </source>
</evidence>
<feature type="domain" description="Histidine kinase" evidence="18">
    <location>
        <begin position="245"/>
        <end position="460"/>
    </location>
</feature>
<keyword evidence="11 17" id="KW-1133">Transmembrane helix</keyword>
<gene>
    <name evidence="20" type="ORF">GGQ92_002128</name>
</gene>
<evidence type="ECO:0000256" key="14">
    <source>
        <dbReference type="ARBA" id="ARBA00023136"/>
    </source>
</evidence>
<dbReference type="CDD" id="cd00075">
    <property type="entry name" value="HATPase"/>
    <property type="match status" value="1"/>
</dbReference>
<keyword evidence="4" id="KW-1003">Cell membrane</keyword>
<dbReference type="GO" id="GO:0005886">
    <property type="term" value="C:plasma membrane"/>
    <property type="evidence" value="ECO:0007669"/>
    <property type="project" value="UniProtKB-SubCell"/>
</dbReference>
<dbReference type="Gene3D" id="3.30.565.10">
    <property type="entry name" value="Histidine kinase-like ATPase, C-terminal domain"/>
    <property type="match status" value="1"/>
</dbReference>
<dbReference type="GO" id="GO:0005524">
    <property type="term" value="F:ATP binding"/>
    <property type="evidence" value="ECO:0007669"/>
    <property type="project" value="UniProtKB-KW"/>
</dbReference>
<evidence type="ECO:0000256" key="11">
    <source>
        <dbReference type="ARBA" id="ARBA00022989"/>
    </source>
</evidence>
<feature type="transmembrane region" description="Helical" evidence="17">
    <location>
        <begin position="6"/>
        <end position="26"/>
    </location>
</feature>
<dbReference type="PRINTS" id="PR00344">
    <property type="entry name" value="BCTRLSENSOR"/>
</dbReference>
<dbReference type="Gene3D" id="1.10.287.130">
    <property type="match status" value="1"/>
</dbReference>
<dbReference type="CDD" id="cd06225">
    <property type="entry name" value="HAMP"/>
    <property type="match status" value="1"/>
</dbReference>
<evidence type="ECO:0000256" key="9">
    <source>
        <dbReference type="ARBA" id="ARBA00022777"/>
    </source>
</evidence>
<dbReference type="Gene3D" id="6.10.340.10">
    <property type="match status" value="1"/>
</dbReference>
<evidence type="ECO:0000256" key="15">
    <source>
        <dbReference type="ARBA" id="ARBA00037219"/>
    </source>
</evidence>
<dbReference type="InterPro" id="IPR003661">
    <property type="entry name" value="HisK_dim/P_dom"/>
</dbReference>
<evidence type="ECO:0000259" key="18">
    <source>
        <dbReference type="PROSITE" id="PS50109"/>
    </source>
</evidence>
<dbReference type="InterPro" id="IPR036890">
    <property type="entry name" value="HATPase_C_sf"/>
</dbReference>
<dbReference type="AlphaFoldDB" id="A0A841RKR6"/>
<evidence type="ECO:0000256" key="8">
    <source>
        <dbReference type="ARBA" id="ARBA00022741"/>
    </source>
</evidence>
<evidence type="ECO:0000256" key="2">
    <source>
        <dbReference type="ARBA" id="ARBA00004651"/>
    </source>
</evidence>
<dbReference type="EC" id="2.7.13.3" evidence="3"/>
<feature type="domain" description="HAMP" evidence="19">
    <location>
        <begin position="185"/>
        <end position="237"/>
    </location>
</feature>
<dbReference type="InterPro" id="IPR005467">
    <property type="entry name" value="His_kinase_dom"/>
</dbReference>
<protein>
    <recommendedName>
        <fullName evidence="16">Heme sensor protein HssS</fullName>
        <ecNumber evidence="3">2.7.13.3</ecNumber>
    </recommendedName>
</protein>
<dbReference type="Pfam" id="PF02518">
    <property type="entry name" value="HATPase_c"/>
    <property type="match status" value="1"/>
</dbReference>
<evidence type="ECO:0000256" key="6">
    <source>
        <dbReference type="ARBA" id="ARBA00022679"/>
    </source>
</evidence>
<dbReference type="InterPro" id="IPR036097">
    <property type="entry name" value="HisK_dim/P_sf"/>
</dbReference>
<dbReference type="RefSeq" id="WP_184248284.1">
    <property type="nucleotide sequence ID" value="NZ_BAAACU010000042.1"/>
</dbReference>
<dbReference type="PANTHER" id="PTHR45528:SF11">
    <property type="entry name" value="HISTIDINE KINASE"/>
    <property type="match status" value="1"/>
</dbReference>
<evidence type="ECO:0000256" key="7">
    <source>
        <dbReference type="ARBA" id="ARBA00022692"/>
    </source>
</evidence>
<dbReference type="FunFam" id="3.30.565.10:FF:000006">
    <property type="entry name" value="Sensor histidine kinase WalK"/>
    <property type="match status" value="1"/>
</dbReference>
<keyword evidence="7 17" id="KW-0812">Transmembrane</keyword>
<name>A0A841RKR6_9BACI</name>
<sequence length="460" mass="52735">MKTLYVKFVVGTIAIMILSSILAFIISNSYYQQKLKPENDEKITMIAQSVTSYIEDNPQINLQEYLETIASTGHQLYLVDNQGKEQFFGAEFRDKSLSDDKKKLVLNGEMYHGILHFPQETFVTGFFANELQNTIGIPVTHNSESYALFMRPDIKLLFNEVHFLFGAILMLTIILSIVFVVFSTKYQVKPISQLTAATKSLADGDYQVKLDTNRQDELGELSQSFLRMAKKIEQLDDVRKEFISNISHDIQSPLSNIKGYTNLLKIETNNEKARAEYTAVINDEINRLSNLTEQLLVLASLDRSDNLMKKKHFNIGEQIKELVRNYQWQINEKNIMLSYTFPDIEIIGDPTLLHMVWDNLLSNALKYNQPYGSIKLAIEENEESVVVTFENTGITLSNSEIERIFDRFYRADSARTRTIEGTGLGLSIVWTIIKLHGGQIRVDNTKENHTIFSVWLPKNQ</sequence>
<dbReference type="PANTHER" id="PTHR45528">
    <property type="entry name" value="SENSOR HISTIDINE KINASE CPXA"/>
    <property type="match status" value="1"/>
</dbReference>
<evidence type="ECO:0000256" key="13">
    <source>
        <dbReference type="ARBA" id="ARBA00023026"/>
    </source>
</evidence>
<dbReference type="EMBL" id="JACHON010000010">
    <property type="protein sequence ID" value="MBB6513321.1"/>
    <property type="molecule type" value="Genomic_DNA"/>
</dbReference>
<keyword evidence="21" id="KW-1185">Reference proteome</keyword>
<evidence type="ECO:0000256" key="1">
    <source>
        <dbReference type="ARBA" id="ARBA00000085"/>
    </source>
</evidence>
<dbReference type="SMART" id="SM00388">
    <property type="entry name" value="HisKA"/>
    <property type="match status" value="1"/>
</dbReference>
<proteinExistence type="predicted"/>
<keyword evidence="13" id="KW-0843">Virulence</keyword>
<dbReference type="Pfam" id="PF00512">
    <property type="entry name" value="HisKA"/>
    <property type="match status" value="1"/>
</dbReference>
<evidence type="ECO:0000313" key="20">
    <source>
        <dbReference type="EMBL" id="MBB6513321.1"/>
    </source>
</evidence>
<dbReference type="Proteomes" id="UP000572212">
    <property type="component" value="Unassembled WGS sequence"/>
</dbReference>
<dbReference type="PROSITE" id="PS50109">
    <property type="entry name" value="HIS_KIN"/>
    <property type="match status" value="1"/>
</dbReference>
<evidence type="ECO:0000259" key="19">
    <source>
        <dbReference type="PROSITE" id="PS50885"/>
    </source>
</evidence>
<keyword evidence="12" id="KW-0902">Two-component regulatory system</keyword>
<dbReference type="SUPFAM" id="SSF47384">
    <property type="entry name" value="Homodimeric domain of signal transducing histidine kinase"/>
    <property type="match status" value="1"/>
</dbReference>
<dbReference type="InterPro" id="IPR050398">
    <property type="entry name" value="HssS/ArlS-like"/>
</dbReference>
<comment type="catalytic activity">
    <reaction evidence="1">
        <text>ATP + protein L-histidine = ADP + protein N-phospho-L-histidine.</text>
        <dbReference type="EC" id="2.7.13.3"/>
    </reaction>
</comment>
<evidence type="ECO:0000256" key="5">
    <source>
        <dbReference type="ARBA" id="ARBA00022553"/>
    </source>
</evidence>
<dbReference type="FunFam" id="1.10.287.130:FF:000001">
    <property type="entry name" value="Two-component sensor histidine kinase"/>
    <property type="match status" value="1"/>
</dbReference>
<keyword evidence="8" id="KW-0547">Nucleotide-binding</keyword>
<comment type="function">
    <text evidence="15">Member of the two-component regulatory system HssS/HssR involved in intracellular heme homeostasis and tempering of staphylococcal virulence. HssS functions as a heme sensor histidine kinase which is autophosphorylated at a histidine residue and transfers its phosphate group to an aspartate residue of HssR. HssR/HssS activates the expression of hrtAB, an efflux pump, in response to extracellular heme, hemin, hemoglobin or blood.</text>
</comment>
<dbReference type="Pfam" id="PF00672">
    <property type="entry name" value="HAMP"/>
    <property type="match status" value="1"/>
</dbReference>
<keyword evidence="10" id="KW-0067">ATP-binding</keyword>
<keyword evidence="5" id="KW-0597">Phosphoprotein</keyword>
<evidence type="ECO:0000256" key="4">
    <source>
        <dbReference type="ARBA" id="ARBA00022475"/>
    </source>
</evidence>
<evidence type="ECO:0000256" key="16">
    <source>
        <dbReference type="ARBA" id="ARBA00040841"/>
    </source>
</evidence>
<dbReference type="GO" id="GO:0000155">
    <property type="term" value="F:phosphorelay sensor kinase activity"/>
    <property type="evidence" value="ECO:0007669"/>
    <property type="project" value="InterPro"/>
</dbReference>
<dbReference type="CDD" id="cd00082">
    <property type="entry name" value="HisKA"/>
    <property type="match status" value="1"/>
</dbReference>
<feature type="transmembrane region" description="Helical" evidence="17">
    <location>
        <begin position="161"/>
        <end position="182"/>
    </location>
</feature>
<comment type="caution">
    <text evidence="20">The sequence shown here is derived from an EMBL/GenBank/DDBJ whole genome shotgun (WGS) entry which is preliminary data.</text>
</comment>
<dbReference type="SUPFAM" id="SSF55874">
    <property type="entry name" value="ATPase domain of HSP90 chaperone/DNA topoisomerase II/histidine kinase"/>
    <property type="match status" value="1"/>
</dbReference>
<dbReference type="PROSITE" id="PS50885">
    <property type="entry name" value="HAMP"/>
    <property type="match status" value="1"/>
</dbReference>
<keyword evidence="14 17" id="KW-0472">Membrane</keyword>
<dbReference type="SUPFAM" id="SSF158472">
    <property type="entry name" value="HAMP domain-like"/>
    <property type="match status" value="1"/>
</dbReference>
<evidence type="ECO:0000256" key="17">
    <source>
        <dbReference type="SAM" id="Phobius"/>
    </source>
</evidence>
<accession>A0A841RKR6</accession>
<dbReference type="InterPro" id="IPR003594">
    <property type="entry name" value="HATPase_dom"/>
</dbReference>
<reference evidence="20 21" key="1">
    <citation type="submission" date="2020-08" db="EMBL/GenBank/DDBJ databases">
        <title>Genomic Encyclopedia of Type Strains, Phase IV (KMG-IV): sequencing the most valuable type-strain genomes for metagenomic binning, comparative biology and taxonomic classification.</title>
        <authorList>
            <person name="Goeker M."/>
        </authorList>
    </citation>
    <scope>NUCLEOTIDE SEQUENCE [LARGE SCALE GENOMIC DNA]</scope>
    <source>
        <strain evidence="20 21">DSM 11805</strain>
    </source>
</reference>
<evidence type="ECO:0000313" key="21">
    <source>
        <dbReference type="Proteomes" id="UP000572212"/>
    </source>
</evidence>
<dbReference type="InterPro" id="IPR003660">
    <property type="entry name" value="HAMP_dom"/>
</dbReference>
<evidence type="ECO:0000256" key="3">
    <source>
        <dbReference type="ARBA" id="ARBA00012438"/>
    </source>
</evidence>
<keyword evidence="6" id="KW-0808">Transferase</keyword>
<comment type="subcellular location">
    <subcellularLocation>
        <location evidence="2">Cell membrane</location>
        <topology evidence="2">Multi-pass membrane protein</topology>
    </subcellularLocation>
</comment>